<reference evidence="2 3" key="1">
    <citation type="journal article" date="2023" name="Commun. Biol.">
        <title>Reorganization of the ancestral sex-determining regions during the evolution of trioecy in Pleodorina starrii.</title>
        <authorList>
            <person name="Takahashi K."/>
            <person name="Suzuki S."/>
            <person name="Kawai-Toyooka H."/>
            <person name="Yamamoto K."/>
            <person name="Hamaji T."/>
            <person name="Ootsuki R."/>
            <person name="Yamaguchi H."/>
            <person name="Kawachi M."/>
            <person name="Higashiyama T."/>
            <person name="Nozaki H."/>
        </authorList>
    </citation>
    <scope>NUCLEOTIDE SEQUENCE [LARGE SCALE GENOMIC DNA]</scope>
    <source>
        <strain evidence="2 3">NIES-4479</strain>
    </source>
</reference>
<sequence length="107" mass="12060">MRRTSRTSTGNADHLVRRQERGRRIALPTHVGDPDQESVVVVAATGLRCTALPCTLLQHRTARRHHVQFHSHRHYQSLLMRHHQAATATAARRTNITTDTGDHSACK</sequence>
<evidence type="ECO:0000256" key="1">
    <source>
        <dbReference type="SAM" id="MobiDB-lite"/>
    </source>
</evidence>
<proteinExistence type="predicted"/>
<feature type="compositionally biased region" description="Low complexity" evidence="1">
    <location>
        <begin position="87"/>
        <end position="98"/>
    </location>
</feature>
<name>A0A9W6EYW3_9CHLO</name>
<feature type="compositionally biased region" description="Polar residues" evidence="1">
    <location>
        <begin position="1"/>
        <end position="11"/>
    </location>
</feature>
<feature type="region of interest" description="Disordered" evidence="1">
    <location>
        <begin position="1"/>
        <end position="31"/>
    </location>
</feature>
<feature type="compositionally biased region" description="Basic and acidic residues" evidence="1">
    <location>
        <begin position="14"/>
        <end position="23"/>
    </location>
</feature>
<protein>
    <submittedName>
        <fullName evidence="2">Uncharacterized protein</fullName>
    </submittedName>
</protein>
<keyword evidence="3" id="KW-1185">Reference proteome</keyword>
<accession>A0A9W6EYW3</accession>
<dbReference type="AlphaFoldDB" id="A0A9W6EYW3"/>
<comment type="caution">
    <text evidence="2">The sequence shown here is derived from an EMBL/GenBank/DDBJ whole genome shotgun (WGS) entry which is preliminary data.</text>
</comment>
<dbReference type="Proteomes" id="UP001165080">
    <property type="component" value="Unassembled WGS sequence"/>
</dbReference>
<evidence type="ECO:0000313" key="2">
    <source>
        <dbReference type="EMBL" id="GLC50413.1"/>
    </source>
</evidence>
<feature type="region of interest" description="Disordered" evidence="1">
    <location>
        <begin position="87"/>
        <end position="107"/>
    </location>
</feature>
<evidence type="ECO:0000313" key="3">
    <source>
        <dbReference type="Proteomes" id="UP001165080"/>
    </source>
</evidence>
<organism evidence="2 3">
    <name type="scientific">Pleodorina starrii</name>
    <dbReference type="NCBI Taxonomy" id="330485"/>
    <lineage>
        <taxon>Eukaryota</taxon>
        <taxon>Viridiplantae</taxon>
        <taxon>Chlorophyta</taxon>
        <taxon>core chlorophytes</taxon>
        <taxon>Chlorophyceae</taxon>
        <taxon>CS clade</taxon>
        <taxon>Chlamydomonadales</taxon>
        <taxon>Volvocaceae</taxon>
        <taxon>Pleodorina</taxon>
    </lineage>
</organism>
<gene>
    <name evidence="2" type="primary">PLESTBF000199</name>
    <name evidence="2" type="ORF">PLESTB_000376700</name>
</gene>
<dbReference type="EMBL" id="BRXU01000003">
    <property type="protein sequence ID" value="GLC50413.1"/>
    <property type="molecule type" value="Genomic_DNA"/>
</dbReference>